<comment type="caution">
    <text evidence="1">The sequence shown here is derived from an EMBL/GenBank/DDBJ whole genome shotgun (WGS) entry which is preliminary data.</text>
</comment>
<dbReference type="AlphaFoldDB" id="A0A8X6T1I1"/>
<dbReference type="Proteomes" id="UP000887013">
    <property type="component" value="Unassembled WGS sequence"/>
</dbReference>
<organism evidence="1 2">
    <name type="scientific">Nephila pilipes</name>
    <name type="common">Giant wood spider</name>
    <name type="synonym">Nephila maculata</name>
    <dbReference type="NCBI Taxonomy" id="299642"/>
    <lineage>
        <taxon>Eukaryota</taxon>
        <taxon>Metazoa</taxon>
        <taxon>Ecdysozoa</taxon>
        <taxon>Arthropoda</taxon>
        <taxon>Chelicerata</taxon>
        <taxon>Arachnida</taxon>
        <taxon>Araneae</taxon>
        <taxon>Araneomorphae</taxon>
        <taxon>Entelegynae</taxon>
        <taxon>Araneoidea</taxon>
        <taxon>Nephilidae</taxon>
        <taxon>Nephila</taxon>
    </lineage>
</organism>
<reference evidence="1" key="1">
    <citation type="submission" date="2020-08" db="EMBL/GenBank/DDBJ databases">
        <title>Multicomponent nature underlies the extraordinary mechanical properties of spider dragline silk.</title>
        <authorList>
            <person name="Kono N."/>
            <person name="Nakamura H."/>
            <person name="Mori M."/>
            <person name="Yoshida Y."/>
            <person name="Ohtoshi R."/>
            <person name="Malay A.D."/>
            <person name="Moran D.A.P."/>
            <person name="Tomita M."/>
            <person name="Numata K."/>
            <person name="Arakawa K."/>
        </authorList>
    </citation>
    <scope>NUCLEOTIDE SEQUENCE</scope>
</reference>
<dbReference type="EMBL" id="BMAW01000901">
    <property type="protein sequence ID" value="GFS71393.1"/>
    <property type="molecule type" value="Genomic_DNA"/>
</dbReference>
<evidence type="ECO:0000313" key="2">
    <source>
        <dbReference type="Proteomes" id="UP000887013"/>
    </source>
</evidence>
<protein>
    <submittedName>
        <fullName evidence="1">Uncharacterized protein</fullName>
    </submittedName>
</protein>
<name>A0A8X6T1I1_NEPPI</name>
<keyword evidence="2" id="KW-1185">Reference proteome</keyword>
<accession>A0A8X6T1I1</accession>
<gene>
    <name evidence="1" type="ORF">NPIL_388731</name>
</gene>
<proteinExistence type="predicted"/>
<sequence>MCFQISCAIGISEIISKSLHLFGLCQKKVENESEVGLARCRPKWNVTLRRCKFTTRRGRLSRLKHAAVTVEGGVCHSPFATPFPYIGSTSLSSGPERDFVFCDLMWSGGCAS</sequence>
<evidence type="ECO:0000313" key="1">
    <source>
        <dbReference type="EMBL" id="GFS71393.1"/>
    </source>
</evidence>